<dbReference type="EMBL" id="LSDA01000140">
    <property type="protein sequence ID" value="KXB53557.1"/>
    <property type="molecule type" value="Genomic_DNA"/>
</dbReference>
<dbReference type="NCBIfam" id="TIGR00199">
    <property type="entry name" value="PncC_domain"/>
    <property type="match status" value="1"/>
</dbReference>
<evidence type="ECO:0000313" key="4">
    <source>
        <dbReference type="Proteomes" id="UP000070394"/>
    </source>
</evidence>
<dbReference type="AlphaFoldDB" id="A0A133ZDQ4"/>
<proteinExistence type="predicted"/>
<dbReference type="STRING" id="467210.HMPREF1866_02629"/>
<dbReference type="SUPFAM" id="SSF142433">
    <property type="entry name" value="CinA-like"/>
    <property type="match status" value="1"/>
</dbReference>
<keyword evidence="4" id="KW-1185">Reference proteome</keyword>
<sequence>MDTITRNKTIKLIGITEKEIRADISDLMDNEDLDIEIKPFDSKTYIILTADADTEDEAKDIIRPVSKEIKKRLGNYIYSTKEKKSLEMSVVSLLEKNELTISTAESCTGGLLAGRIINVPGVSDVYKEGFITYTNKAKRKTLGVNKATLKKYGAVSAQTAREMALGAALEADSDVSISVTGIAGPDGGTAQKPVGLVYIGVCVKNNVHVEEFRFTGDRANVREQTVISALGLLRKCILEYFS</sequence>
<dbReference type="InterPro" id="IPR050101">
    <property type="entry name" value="CinA"/>
</dbReference>
<dbReference type="OrthoDB" id="9801454at2"/>
<dbReference type="Proteomes" id="UP000070394">
    <property type="component" value="Unassembled WGS sequence"/>
</dbReference>
<gene>
    <name evidence="3" type="ORF">HMPREF1866_02629</name>
</gene>
<reference evidence="4" key="1">
    <citation type="submission" date="2016-01" db="EMBL/GenBank/DDBJ databases">
        <authorList>
            <person name="Mitreva M."/>
            <person name="Pepin K.H."/>
            <person name="Mihindukulasuriya K.A."/>
            <person name="Fulton R."/>
            <person name="Fronick C."/>
            <person name="O'Laughlin M."/>
            <person name="Miner T."/>
            <person name="Herter B."/>
            <person name="Rosa B.A."/>
            <person name="Cordes M."/>
            <person name="Tomlinson C."/>
            <person name="Wollam A."/>
            <person name="Palsikar V.B."/>
            <person name="Mardis E.R."/>
            <person name="Wilson R.K."/>
        </authorList>
    </citation>
    <scope>NUCLEOTIDE SEQUENCE [LARGE SCALE GENOMIC DNA]</scope>
    <source>
        <strain evidence="4">DNF00896</strain>
    </source>
</reference>
<feature type="domain" description="CinA C-terminal" evidence="1">
    <location>
        <begin position="84"/>
        <end position="236"/>
    </location>
</feature>
<dbReference type="Gene3D" id="3.90.950.20">
    <property type="entry name" value="CinA-like"/>
    <property type="match status" value="1"/>
</dbReference>
<dbReference type="Pfam" id="PF18146">
    <property type="entry name" value="CinA_KH"/>
    <property type="match status" value="1"/>
</dbReference>
<dbReference type="PATRIC" id="fig|467210.3.peg.2604"/>
<evidence type="ECO:0000259" key="1">
    <source>
        <dbReference type="Pfam" id="PF02464"/>
    </source>
</evidence>
<dbReference type="Pfam" id="PF02464">
    <property type="entry name" value="CinA"/>
    <property type="match status" value="1"/>
</dbReference>
<dbReference type="PANTHER" id="PTHR13939:SF0">
    <property type="entry name" value="NMN AMIDOHYDROLASE-LIKE PROTEIN YFAY"/>
    <property type="match status" value="1"/>
</dbReference>
<protein>
    <submittedName>
        <fullName evidence="3">Competence/damage-inducible protein CinA domain protein</fullName>
    </submittedName>
</protein>
<evidence type="ECO:0000313" key="3">
    <source>
        <dbReference type="EMBL" id="KXB53557.1"/>
    </source>
</evidence>
<dbReference type="InterPro" id="IPR041424">
    <property type="entry name" value="CinA_KH"/>
</dbReference>
<accession>A0A133ZDQ4</accession>
<dbReference type="PANTHER" id="PTHR13939">
    <property type="entry name" value="NICOTINAMIDE-NUCLEOTIDE AMIDOHYDROLASE PNCC"/>
    <property type="match status" value="1"/>
</dbReference>
<feature type="domain" description="CinA KH" evidence="2">
    <location>
        <begin position="8"/>
        <end position="78"/>
    </location>
</feature>
<dbReference type="Gene3D" id="3.30.70.2860">
    <property type="match status" value="1"/>
</dbReference>
<dbReference type="RefSeq" id="WP_009445450.1">
    <property type="nucleotide sequence ID" value="NZ_KQ959848.1"/>
</dbReference>
<comment type="caution">
    <text evidence="3">The sequence shown here is derived from an EMBL/GenBank/DDBJ whole genome shotgun (WGS) entry which is preliminary data.</text>
</comment>
<organism evidence="3 4">
    <name type="scientific">Lachnoanaerobaculum saburreum</name>
    <dbReference type="NCBI Taxonomy" id="467210"/>
    <lineage>
        <taxon>Bacteria</taxon>
        <taxon>Bacillati</taxon>
        <taxon>Bacillota</taxon>
        <taxon>Clostridia</taxon>
        <taxon>Lachnospirales</taxon>
        <taxon>Lachnospiraceae</taxon>
        <taxon>Lachnoanaerobaculum</taxon>
    </lineage>
</organism>
<evidence type="ECO:0000259" key="2">
    <source>
        <dbReference type="Pfam" id="PF18146"/>
    </source>
</evidence>
<dbReference type="InterPro" id="IPR008136">
    <property type="entry name" value="CinA_C"/>
</dbReference>
<name>A0A133ZDQ4_9FIRM</name>
<dbReference type="InterPro" id="IPR036653">
    <property type="entry name" value="CinA-like_C"/>
</dbReference>